<dbReference type="InterPro" id="IPR041647">
    <property type="entry name" value="IRK_C"/>
</dbReference>
<organism evidence="14 16">
    <name type="scientific">Chryseobacterium aquaticum</name>
    <dbReference type="NCBI Taxonomy" id="452084"/>
    <lineage>
        <taxon>Bacteria</taxon>
        <taxon>Pseudomonadati</taxon>
        <taxon>Bacteroidota</taxon>
        <taxon>Flavobacteriia</taxon>
        <taxon>Flavobacteriales</taxon>
        <taxon>Weeksellaceae</taxon>
        <taxon>Chryseobacterium group</taxon>
        <taxon>Chryseobacterium</taxon>
    </lineage>
</organism>
<evidence type="ECO:0000256" key="3">
    <source>
        <dbReference type="ARBA" id="ARBA00022538"/>
    </source>
</evidence>
<dbReference type="PANTHER" id="PTHR11767">
    <property type="entry name" value="INWARD RECTIFIER POTASSIUM CHANNEL"/>
    <property type="match status" value="1"/>
</dbReference>
<dbReference type="InterPro" id="IPR013099">
    <property type="entry name" value="K_chnl_dom"/>
</dbReference>
<dbReference type="Gene3D" id="1.10.287.70">
    <property type="match status" value="1"/>
</dbReference>
<accession>A0A0Q3HW89</accession>
<protein>
    <submittedName>
        <fullName evidence="14">Inward rectifier potassium channel Irk</fullName>
    </submittedName>
</protein>
<keyword evidence="2" id="KW-0813">Transport</keyword>
<dbReference type="Proteomes" id="UP000548067">
    <property type="component" value="Unassembled WGS sequence"/>
</dbReference>
<dbReference type="InterPro" id="IPR013518">
    <property type="entry name" value="K_chnl_inward-rec_Kir_cyto"/>
</dbReference>
<feature type="domain" description="Potassium channel" evidence="12">
    <location>
        <begin position="70"/>
        <end position="148"/>
    </location>
</feature>
<keyword evidence="4 11" id="KW-0812">Transmembrane</keyword>
<evidence type="ECO:0000313" key="14">
    <source>
        <dbReference type="EMBL" id="KQK27143.1"/>
    </source>
</evidence>
<dbReference type="SUPFAM" id="SSF81296">
    <property type="entry name" value="E set domains"/>
    <property type="match status" value="1"/>
</dbReference>
<evidence type="ECO:0000256" key="5">
    <source>
        <dbReference type="ARBA" id="ARBA00022882"/>
    </source>
</evidence>
<keyword evidence="10 14" id="KW-0407">Ion channel</keyword>
<gene>
    <name evidence="14" type="ORF">AR438_02760</name>
    <name evidence="15" type="ORF">HIO71_05380</name>
</gene>
<reference evidence="14 16" key="1">
    <citation type="submission" date="2015-10" db="EMBL/GenBank/DDBJ databases">
        <title>Chryseobacterium aquaticum genome.</title>
        <authorList>
            <person name="Newman J.D."/>
            <person name="Ferguson M.B."/>
            <person name="Miller J.R."/>
        </authorList>
    </citation>
    <scope>NUCLEOTIDE SEQUENCE [LARGE SCALE GENOMIC DNA]</scope>
    <source>
        <strain evidence="14 16">KCTC 12483</strain>
    </source>
</reference>
<dbReference type="EMBL" id="JABCJF010000002">
    <property type="protein sequence ID" value="NMR33637.1"/>
    <property type="molecule type" value="Genomic_DNA"/>
</dbReference>
<keyword evidence="7 11" id="KW-1133">Transmembrane helix</keyword>
<dbReference type="AlphaFoldDB" id="A0A0Q3HW89"/>
<keyword evidence="6" id="KW-0630">Potassium</keyword>
<dbReference type="GO" id="GO:0034765">
    <property type="term" value="P:regulation of monoatomic ion transmembrane transport"/>
    <property type="evidence" value="ECO:0007669"/>
    <property type="project" value="TreeGrafter"/>
</dbReference>
<evidence type="ECO:0000256" key="7">
    <source>
        <dbReference type="ARBA" id="ARBA00022989"/>
    </source>
</evidence>
<dbReference type="PANTHER" id="PTHR11767:SF102">
    <property type="entry name" value="INWARDLY RECTIFYING POTASSIUM CHANNEL 1, ISOFORM F"/>
    <property type="match status" value="1"/>
</dbReference>
<keyword evidence="5" id="KW-0851">Voltage-gated channel</keyword>
<proteinExistence type="predicted"/>
<feature type="transmembrane region" description="Helical" evidence="11">
    <location>
        <begin position="61"/>
        <end position="83"/>
    </location>
</feature>
<evidence type="ECO:0000256" key="1">
    <source>
        <dbReference type="ARBA" id="ARBA00004141"/>
    </source>
</evidence>
<dbReference type="STRING" id="452084.AR438_02760"/>
<evidence type="ECO:0000259" key="13">
    <source>
        <dbReference type="Pfam" id="PF17655"/>
    </source>
</evidence>
<name>A0A0Q3HW89_9FLAO</name>
<evidence type="ECO:0000256" key="6">
    <source>
        <dbReference type="ARBA" id="ARBA00022958"/>
    </source>
</evidence>
<comment type="caution">
    <text evidence="14">The sequence shown here is derived from an EMBL/GenBank/DDBJ whole genome shotgun (WGS) entry which is preliminary data.</text>
</comment>
<dbReference type="Gene3D" id="2.60.40.1400">
    <property type="entry name" value="G protein-activated inward rectifier potassium channel 1"/>
    <property type="match status" value="1"/>
</dbReference>
<sequence length="324" mass="36827">MAKGFKKRIKQENTQNSGFGSRASGRFINKDGLPNVRRRGVNVLNSLSWYHTMLNLSSFRFITYLVVMYILINLVFALIYYLIGVEHLTGIDKSDPMNEFIDVFFFSSQTFTTVGYGRIAPVGFLASLIATFEAFLGLLTFAIATGLFYGRFSRPRAYLKFSDVAVIAPFQDASALMFRLAPYKNNALTDADVTLSTAIEINEGDNNLKTNFYRLETQLSKINTLALNWTVVHKIDENSPFYGFTGDDFKNINIEIIIHVRAFDEVFSNTVVQRSSYVSREIIYGAKFVPMYYPDNDKDSTVLDLDKINDYEKAEIPVFDNEKA</sequence>
<evidence type="ECO:0000256" key="9">
    <source>
        <dbReference type="ARBA" id="ARBA00023136"/>
    </source>
</evidence>
<dbReference type="OrthoDB" id="9813518at2"/>
<dbReference type="Pfam" id="PF07885">
    <property type="entry name" value="Ion_trans_2"/>
    <property type="match status" value="1"/>
</dbReference>
<comment type="subcellular location">
    <subcellularLocation>
        <location evidence="1">Membrane</location>
        <topology evidence="1">Multi-pass membrane protein</topology>
    </subcellularLocation>
</comment>
<dbReference type="SUPFAM" id="SSF81324">
    <property type="entry name" value="Voltage-gated potassium channels"/>
    <property type="match status" value="1"/>
</dbReference>
<dbReference type="GO" id="GO:0005242">
    <property type="term" value="F:inward rectifier potassium channel activity"/>
    <property type="evidence" value="ECO:0007669"/>
    <property type="project" value="InterPro"/>
</dbReference>
<evidence type="ECO:0000259" key="12">
    <source>
        <dbReference type="Pfam" id="PF07885"/>
    </source>
</evidence>
<dbReference type="RefSeq" id="WP_056011632.1">
    <property type="nucleotide sequence ID" value="NZ_JABCJF010000002.1"/>
</dbReference>
<keyword evidence="3" id="KW-0633">Potassium transport</keyword>
<evidence type="ECO:0000256" key="10">
    <source>
        <dbReference type="ARBA" id="ARBA00023303"/>
    </source>
</evidence>
<dbReference type="GO" id="GO:1990573">
    <property type="term" value="P:potassium ion import across plasma membrane"/>
    <property type="evidence" value="ECO:0007669"/>
    <property type="project" value="TreeGrafter"/>
</dbReference>
<dbReference type="GO" id="GO:0034702">
    <property type="term" value="C:monoatomic ion channel complex"/>
    <property type="evidence" value="ECO:0007669"/>
    <property type="project" value="UniProtKB-KW"/>
</dbReference>
<dbReference type="InterPro" id="IPR016449">
    <property type="entry name" value="K_chnl_inward-rec_Kir"/>
</dbReference>
<keyword evidence="8" id="KW-0406">Ion transport</keyword>
<keyword evidence="16" id="KW-1185">Reference proteome</keyword>
<evidence type="ECO:0000256" key="11">
    <source>
        <dbReference type="SAM" id="Phobius"/>
    </source>
</evidence>
<evidence type="ECO:0000313" key="17">
    <source>
        <dbReference type="Proteomes" id="UP000548067"/>
    </source>
</evidence>
<evidence type="ECO:0000256" key="8">
    <source>
        <dbReference type="ARBA" id="ARBA00023065"/>
    </source>
</evidence>
<feature type="domain" description="Inward rectifier potassium channel C-terminal" evidence="13">
    <location>
        <begin position="159"/>
        <end position="319"/>
    </location>
</feature>
<evidence type="ECO:0000313" key="15">
    <source>
        <dbReference type="EMBL" id="NMR33637.1"/>
    </source>
</evidence>
<dbReference type="InterPro" id="IPR014756">
    <property type="entry name" value="Ig_E-set"/>
</dbReference>
<reference evidence="15 17" key="2">
    <citation type="submission" date="2020-04" db="EMBL/GenBank/DDBJ databases">
        <title>Genome analysis and antimicrobial resistance characteristics of Chryseobacterium aquaticum isolated from farmed salmonids.</title>
        <authorList>
            <person name="Saticioglu I.B."/>
            <person name="Duman M."/>
            <person name="Altun S."/>
        </authorList>
    </citation>
    <scope>NUCLEOTIDE SEQUENCE [LARGE SCALE GENOMIC DNA]</scope>
    <source>
        <strain evidence="15 17">C-174</strain>
    </source>
</reference>
<evidence type="ECO:0000256" key="4">
    <source>
        <dbReference type="ARBA" id="ARBA00022692"/>
    </source>
</evidence>
<evidence type="ECO:0000313" key="16">
    <source>
        <dbReference type="Proteomes" id="UP000051682"/>
    </source>
</evidence>
<dbReference type="PRINTS" id="PR01320">
    <property type="entry name" value="KIRCHANNEL"/>
</dbReference>
<dbReference type="GO" id="GO:0005886">
    <property type="term" value="C:plasma membrane"/>
    <property type="evidence" value="ECO:0007669"/>
    <property type="project" value="TreeGrafter"/>
</dbReference>
<feature type="transmembrane region" description="Helical" evidence="11">
    <location>
        <begin position="124"/>
        <end position="150"/>
    </location>
</feature>
<dbReference type="Proteomes" id="UP000051682">
    <property type="component" value="Unassembled WGS sequence"/>
</dbReference>
<keyword evidence="9 11" id="KW-0472">Membrane</keyword>
<dbReference type="Pfam" id="PF17655">
    <property type="entry name" value="IRK_C"/>
    <property type="match status" value="1"/>
</dbReference>
<evidence type="ECO:0000256" key="2">
    <source>
        <dbReference type="ARBA" id="ARBA00022448"/>
    </source>
</evidence>
<dbReference type="EMBL" id="LLYZ01000002">
    <property type="protein sequence ID" value="KQK27143.1"/>
    <property type="molecule type" value="Genomic_DNA"/>
</dbReference>